<dbReference type="GO" id="GO:0005634">
    <property type="term" value="C:nucleus"/>
    <property type="evidence" value="ECO:0007669"/>
    <property type="project" value="UniProtKB-SubCell"/>
</dbReference>
<evidence type="ECO:0000256" key="4">
    <source>
        <dbReference type="ARBA" id="ARBA00023125"/>
    </source>
</evidence>
<dbReference type="GO" id="GO:0006351">
    <property type="term" value="P:DNA-templated transcription"/>
    <property type="evidence" value="ECO:0007669"/>
    <property type="project" value="InterPro"/>
</dbReference>
<dbReference type="Proteomes" id="UP001172155">
    <property type="component" value="Unassembled WGS sequence"/>
</dbReference>
<dbReference type="AlphaFoldDB" id="A0AA40BPV5"/>
<dbReference type="GO" id="GO:0008270">
    <property type="term" value="F:zinc ion binding"/>
    <property type="evidence" value="ECO:0007669"/>
    <property type="project" value="InterPro"/>
</dbReference>
<dbReference type="SUPFAM" id="SSF57701">
    <property type="entry name" value="Zn2/Cys6 DNA-binding domain"/>
    <property type="match status" value="1"/>
</dbReference>
<dbReference type="SMART" id="SM00906">
    <property type="entry name" value="Fungal_trans"/>
    <property type="match status" value="1"/>
</dbReference>
<accession>A0AA40BPV5</accession>
<keyword evidence="4" id="KW-0238">DNA-binding</keyword>
<feature type="compositionally biased region" description="Polar residues" evidence="8">
    <location>
        <begin position="17"/>
        <end position="30"/>
    </location>
</feature>
<dbReference type="Gene3D" id="4.10.240.10">
    <property type="entry name" value="Zn(2)-C6 fungal-type DNA-binding domain"/>
    <property type="match status" value="1"/>
</dbReference>
<dbReference type="InterPro" id="IPR051711">
    <property type="entry name" value="Stress_Response_Reg"/>
</dbReference>
<keyword evidence="3" id="KW-0805">Transcription regulation</keyword>
<feature type="region of interest" description="Disordered" evidence="8">
    <location>
        <begin position="771"/>
        <end position="796"/>
    </location>
</feature>
<evidence type="ECO:0000256" key="1">
    <source>
        <dbReference type="ARBA" id="ARBA00004123"/>
    </source>
</evidence>
<feature type="domain" description="Zn(2)-C6 fungal-type" evidence="9">
    <location>
        <begin position="60"/>
        <end position="89"/>
    </location>
</feature>
<dbReference type="CDD" id="cd12148">
    <property type="entry name" value="fungal_TF_MHR"/>
    <property type="match status" value="1"/>
</dbReference>
<keyword evidence="5" id="KW-0804">Transcription</keyword>
<evidence type="ECO:0000256" key="7">
    <source>
        <dbReference type="SAM" id="Coils"/>
    </source>
</evidence>
<dbReference type="PANTHER" id="PTHR47540:SF6">
    <property type="entry name" value="ZN(II)2CYS6 TRANSCRIPTION FACTOR (EUROFUNG)"/>
    <property type="match status" value="1"/>
</dbReference>
<evidence type="ECO:0000259" key="9">
    <source>
        <dbReference type="PROSITE" id="PS50048"/>
    </source>
</evidence>
<organism evidence="10 11">
    <name type="scientific">Schizothecium vesticola</name>
    <dbReference type="NCBI Taxonomy" id="314040"/>
    <lineage>
        <taxon>Eukaryota</taxon>
        <taxon>Fungi</taxon>
        <taxon>Dikarya</taxon>
        <taxon>Ascomycota</taxon>
        <taxon>Pezizomycotina</taxon>
        <taxon>Sordariomycetes</taxon>
        <taxon>Sordariomycetidae</taxon>
        <taxon>Sordariales</taxon>
        <taxon>Schizotheciaceae</taxon>
        <taxon>Schizothecium</taxon>
    </lineage>
</organism>
<dbReference type="InterPro" id="IPR036864">
    <property type="entry name" value="Zn2-C6_fun-type_DNA-bd_sf"/>
</dbReference>
<dbReference type="Pfam" id="PF04082">
    <property type="entry name" value="Fungal_trans"/>
    <property type="match status" value="1"/>
</dbReference>
<sequence length="968" mass="107555">MSDDESADESPREAGSPSESVKSSVQNANKSESEEPSAGPSGTSGATSMPLQKRRRVTRACDECRRKKIKCDGKQPCTHCSVYSYDCTYDKPSNRRRNPAPQYIEALEARLQRAESLLLKFMPEVDLTDPGLDPAVQHEFQKREQARAQAMRLQQQERGKEVETPDAHIISMIESIGQLDLNEGGEWDFYGISSGAVFLKRMKDHFQGKMGNDPFFRPARPETSAFSSPKIGTSGNWESPSLLNVFKLPPQERARELCYFALSCATCLLRTIHQPTFYEQLQNLYDTPQESWGVDGMRFLGLLYAVMALGCMYNTYEDPSKPLVPYQSAAEEGIKYFTAARQVLDDVAECRDVTSLQALVYMILFLQSTSNMSGCYAYLGIALRSSLRMGLHRHLPHTKMSPIEDETRRRLFHTIRQMDTHISAILGFPILLHDEDVDQPFPTEVDDEYITKDAILFPPPGTPSFFQAFSAHSKLMSIMAKVVKHIYPLKGVEECVMKGERPNATYMISYARIKEIERELHEWFEKLPIHWRPSSDGPIEVIRVRTLLRFAYAHVQTMLYRPFLHYISARLTAGKNIDDRYYNCAAAGISVSRNVVHIGVEIQKQASIIGPYWLILYTEFFAVLSLVFYVMENPDKNGTAEILADAHAGREVIETLAERSVGAGSIAEALKPLFEQLKDRLKKGPGRPPPNKKRSAPGPGSKTGNMPLPTRPGLPDSLPGRRSEDAGRAPGASFKREAIAPLRTSFESARMSGGLAGPGFASGSMADLTPMDASLAGASPDSSGGPGSLPRHPAGFPSATAAGGVNSVYKLDAMMFPSGDPFAYPNQPLMDGSGYHPGRQGPHPAPGQAPDGQFYMSNVYDGIEGQLLGPIPPYLVPSTQGQHSIDPASQMYTASNMLGMQPGHAVRSQHAQSHGHQRQHQQQHQHQRQPHMSQQQQHQHPDMMEDIMVDPNYPNEWSDMLNHPGSYR</sequence>
<evidence type="ECO:0000256" key="8">
    <source>
        <dbReference type="SAM" id="MobiDB-lite"/>
    </source>
</evidence>
<keyword evidence="11" id="KW-1185">Reference proteome</keyword>
<keyword evidence="2" id="KW-0479">Metal-binding</keyword>
<reference evidence="10" key="1">
    <citation type="submission" date="2023-06" db="EMBL/GenBank/DDBJ databases">
        <title>Genome-scale phylogeny and comparative genomics of the fungal order Sordariales.</title>
        <authorList>
            <consortium name="Lawrence Berkeley National Laboratory"/>
            <person name="Hensen N."/>
            <person name="Bonometti L."/>
            <person name="Westerberg I."/>
            <person name="Brannstrom I.O."/>
            <person name="Guillou S."/>
            <person name="Cros-Aarteil S."/>
            <person name="Calhoun S."/>
            <person name="Haridas S."/>
            <person name="Kuo A."/>
            <person name="Mondo S."/>
            <person name="Pangilinan J."/>
            <person name="Riley R."/>
            <person name="LaButti K."/>
            <person name="Andreopoulos B."/>
            <person name="Lipzen A."/>
            <person name="Chen C."/>
            <person name="Yanf M."/>
            <person name="Daum C."/>
            <person name="Ng V."/>
            <person name="Clum A."/>
            <person name="Steindorff A."/>
            <person name="Ohm R."/>
            <person name="Martin F."/>
            <person name="Silar P."/>
            <person name="Natvig D."/>
            <person name="Lalanne C."/>
            <person name="Gautier V."/>
            <person name="Ament-velasquez S.L."/>
            <person name="Kruys A."/>
            <person name="Hutchinson M.I."/>
            <person name="Powell A.J."/>
            <person name="Barry K."/>
            <person name="Miller A.N."/>
            <person name="Grigoriev I.V."/>
            <person name="Debuchy R."/>
            <person name="Gladieux P."/>
            <person name="Thoren M.H."/>
            <person name="Johannesson H."/>
        </authorList>
    </citation>
    <scope>NUCLEOTIDE SEQUENCE</scope>
    <source>
        <strain evidence="10">SMH3187-1</strain>
    </source>
</reference>
<dbReference type="InterPro" id="IPR007219">
    <property type="entry name" value="XnlR_reg_dom"/>
</dbReference>
<dbReference type="PROSITE" id="PS00463">
    <property type="entry name" value="ZN2_CY6_FUNGAL_1"/>
    <property type="match status" value="1"/>
</dbReference>
<evidence type="ECO:0000313" key="10">
    <source>
        <dbReference type="EMBL" id="KAK0738212.1"/>
    </source>
</evidence>
<feature type="region of interest" description="Disordered" evidence="8">
    <location>
        <begin position="680"/>
        <end position="740"/>
    </location>
</feature>
<dbReference type="GO" id="GO:0000981">
    <property type="term" value="F:DNA-binding transcription factor activity, RNA polymerase II-specific"/>
    <property type="evidence" value="ECO:0007669"/>
    <property type="project" value="InterPro"/>
</dbReference>
<dbReference type="GO" id="GO:0045944">
    <property type="term" value="P:positive regulation of transcription by RNA polymerase II"/>
    <property type="evidence" value="ECO:0007669"/>
    <property type="project" value="TreeGrafter"/>
</dbReference>
<dbReference type="PANTHER" id="PTHR47540">
    <property type="entry name" value="THIAMINE REPRESSIBLE GENES REGULATORY PROTEIN THI5"/>
    <property type="match status" value="1"/>
</dbReference>
<proteinExistence type="predicted"/>
<feature type="compositionally biased region" description="Basic residues" evidence="8">
    <location>
        <begin position="680"/>
        <end position="695"/>
    </location>
</feature>
<feature type="region of interest" description="Disordered" evidence="8">
    <location>
        <begin position="1"/>
        <end position="56"/>
    </location>
</feature>
<protein>
    <submittedName>
        <fullName evidence="10">Fungal-specific transcription factor domain-containing protein</fullName>
    </submittedName>
</protein>
<gene>
    <name evidence="10" type="ORF">B0T18DRAFT_334326</name>
</gene>
<dbReference type="PROSITE" id="PS50048">
    <property type="entry name" value="ZN2_CY6_FUNGAL_2"/>
    <property type="match status" value="1"/>
</dbReference>
<evidence type="ECO:0000256" key="2">
    <source>
        <dbReference type="ARBA" id="ARBA00022723"/>
    </source>
</evidence>
<name>A0AA40BPV5_9PEZI</name>
<keyword evidence="7" id="KW-0175">Coiled coil</keyword>
<feature type="compositionally biased region" description="Basic residues" evidence="8">
    <location>
        <begin position="913"/>
        <end position="929"/>
    </location>
</feature>
<dbReference type="SMART" id="SM00066">
    <property type="entry name" value="GAL4"/>
    <property type="match status" value="1"/>
</dbReference>
<feature type="region of interest" description="Disordered" evidence="8">
    <location>
        <begin position="828"/>
        <end position="852"/>
    </location>
</feature>
<feature type="compositionally biased region" description="Low complexity" evidence="8">
    <location>
        <begin position="36"/>
        <end position="48"/>
    </location>
</feature>
<feature type="region of interest" description="Disordered" evidence="8">
    <location>
        <begin position="903"/>
        <end position="968"/>
    </location>
</feature>
<dbReference type="Pfam" id="PF00172">
    <property type="entry name" value="Zn_clus"/>
    <property type="match status" value="1"/>
</dbReference>
<feature type="compositionally biased region" description="Low complexity" evidence="8">
    <location>
        <begin position="772"/>
        <end position="783"/>
    </location>
</feature>
<evidence type="ECO:0000256" key="6">
    <source>
        <dbReference type="ARBA" id="ARBA00023242"/>
    </source>
</evidence>
<evidence type="ECO:0000256" key="3">
    <source>
        <dbReference type="ARBA" id="ARBA00023015"/>
    </source>
</evidence>
<dbReference type="EMBL" id="JAUKUD010000007">
    <property type="protein sequence ID" value="KAK0738212.1"/>
    <property type="molecule type" value="Genomic_DNA"/>
</dbReference>
<comment type="caution">
    <text evidence="10">The sequence shown here is derived from an EMBL/GenBank/DDBJ whole genome shotgun (WGS) entry which is preliminary data.</text>
</comment>
<dbReference type="GO" id="GO:0043565">
    <property type="term" value="F:sequence-specific DNA binding"/>
    <property type="evidence" value="ECO:0007669"/>
    <property type="project" value="TreeGrafter"/>
</dbReference>
<feature type="coiled-coil region" evidence="7">
    <location>
        <begin position="136"/>
        <end position="163"/>
    </location>
</feature>
<dbReference type="CDD" id="cd00067">
    <property type="entry name" value="GAL4"/>
    <property type="match status" value="1"/>
</dbReference>
<comment type="subcellular location">
    <subcellularLocation>
        <location evidence="1">Nucleus</location>
    </subcellularLocation>
</comment>
<evidence type="ECO:0000256" key="5">
    <source>
        <dbReference type="ARBA" id="ARBA00023163"/>
    </source>
</evidence>
<keyword evidence="6" id="KW-0539">Nucleus</keyword>
<dbReference type="InterPro" id="IPR001138">
    <property type="entry name" value="Zn2Cys6_DnaBD"/>
</dbReference>
<evidence type="ECO:0000313" key="11">
    <source>
        <dbReference type="Proteomes" id="UP001172155"/>
    </source>
</evidence>